<name>A0ABR2KJD3_9EUKA</name>
<gene>
    <name evidence="1" type="ORF">M9Y10_028447</name>
</gene>
<dbReference type="Proteomes" id="UP001470230">
    <property type="component" value="Unassembled WGS sequence"/>
</dbReference>
<keyword evidence="2" id="KW-1185">Reference proteome</keyword>
<evidence type="ECO:0000313" key="2">
    <source>
        <dbReference type="Proteomes" id="UP001470230"/>
    </source>
</evidence>
<sequence>MSDVINDDKIDDKIKIQIRDEIENCAKFTIFDLKSHLHSEQTRNDICSDLEMISKIIDLKYSFLHDLFVSFQLSFILFNLLEIEQFVYDDKIAASIYRCIAKLLYYEDLQLFFIQNGIIKSALKLASHECNEISKESLHILSQLTKYIANQNIPIKSKYIDYICRNLVLSDEHKEYSMKFFLLFSKYSNNKKILDPALPFIFDLYYSLDNTEEIIEKRQNLPPIFTNHYDQSIWNSDLDHTYNHNYDKIKKYIIKTLYYILQSDFSFYYPYKPYFIKLFYSINGLPTTGPSSNFKKERKKSGGASFLTYIFKILLLVIDNDEKEALNAVKCIGNLEKERNVNKIFFYYDIYYLFLQNLEFNDTELLLKIMIFDLFHLPPSFYEFCCHPEFVKSLIDFFIENSPFLIKTIILRFILVLMQPPNIPKIIEVLIDNEFILKASSVLDIDDDSILCYLMIINKMIQHLIITNNKVEYIIDVINQSPEIYENIDRIIDQFSTELDELGDLQNSNNSNGNDNDQKKILEQFNKKRQILALSNQLKKFCLKDKDN</sequence>
<dbReference type="InterPro" id="IPR016024">
    <property type="entry name" value="ARM-type_fold"/>
</dbReference>
<accession>A0ABR2KJD3</accession>
<evidence type="ECO:0000313" key="1">
    <source>
        <dbReference type="EMBL" id="KAK8891240.1"/>
    </source>
</evidence>
<dbReference type="EMBL" id="JAPFFF010000004">
    <property type="protein sequence ID" value="KAK8891240.1"/>
    <property type="molecule type" value="Genomic_DNA"/>
</dbReference>
<reference evidence="1 2" key="1">
    <citation type="submission" date="2024-04" db="EMBL/GenBank/DDBJ databases">
        <title>Tritrichomonas musculus Genome.</title>
        <authorList>
            <person name="Alves-Ferreira E."/>
            <person name="Grigg M."/>
            <person name="Lorenzi H."/>
            <person name="Galac M."/>
        </authorList>
    </citation>
    <scope>NUCLEOTIDE SEQUENCE [LARGE SCALE GENOMIC DNA]</scope>
    <source>
        <strain evidence="1 2">EAF2021</strain>
    </source>
</reference>
<protein>
    <submittedName>
        <fullName evidence="1">Uncharacterized protein</fullName>
    </submittedName>
</protein>
<dbReference type="SUPFAM" id="SSF48371">
    <property type="entry name" value="ARM repeat"/>
    <property type="match status" value="1"/>
</dbReference>
<comment type="caution">
    <text evidence="1">The sequence shown here is derived from an EMBL/GenBank/DDBJ whole genome shotgun (WGS) entry which is preliminary data.</text>
</comment>
<organism evidence="1 2">
    <name type="scientific">Tritrichomonas musculus</name>
    <dbReference type="NCBI Taxonomy" id="1915356"/>
    <lineage>
        <taxon>Eukaryota</taxon>
        <taxon>Metamonada</taxon>
        <taxon>Parabasalia</taxon>
        <taxon>Tritrichomonadida</taxon>
        <taxon>Tritrichomonadidae</taxon>
        <taxon>Tritrichomonas</taxon>
    </lineage>
</organism>
<proteinExistence type="predicted"/>